<protein>
    <submittedName>
        <fullName evidence="2">Uncharacterized protein LOC100901129</fullName>
    </submittedName>
</protein>
<dbReference type="KEGG" id="goe:100901129"/>
<keyword evidence="1" id="KW-1185">Reference proteome</keyword>
<dbReference type="AlphaFoldDB" id="A0AAJ6VZD4"/>
<sequence length="509" mass="59106">MLVNQHAVDPRMPCPGSHFEGNEYIKRVRDLIEDKPFEIKPGDRRAFGVLVHHFAHNKNRELILPCIDLMICRGFICSAYNPGDYSGVVCRRHEKCCSRTKLFIELLHFFRLFHRRSAALSVRKRDLMLLDAVLILSRDTTEEDFLEFEETSAEEIALIFECQQIQIIDEALSIKKGFKIEKLEDLEYFRKAQAIRDRHGVERDPRPAKCFESMEDIDALVEQLEQRNPVEFLSQSYALGLINSRLLRTMYHTANDFEQLVSLLDRTADSRDHYDDVNLNREHSRMFIAAFSHIRRLQPTWFQAVLLFLIGVNVPDGWHLPCTDLETIPQRYLDIYLHYLLIYSLKCLTKPDLRIDDLELMNNLLKLPGIIDRLLARGASLVYAADSHAAVRKLLYRYCPSILLRSAYVDAPFTALSSLGALIRLTQIRRELTFGDWLPDLCCHVRRLNTIFFHDNTRLSPLRCLAARAYVLDRDCKELPVGLRGTILLHQDLKHIISPKPEIKDPKNP</sequence>
<proteinExistence type="predicted"/>
<evidence type="ECO:0000313" key="2">
    <source>
        <dbReference type="RefSeq" id="XP_003745304.1"/>
    </source>
</evidence>
<dbReference type="RefSeq" id="XP_003745304.1">
    <property type="nucleotide sequence ID" value="XM_003745256.2"/>
</dbReference>
<organism evidence="1 2">
    <name type="scientific">Galendromus occidentalis</name>
    <name type="common">western predatory mite</name>
    <dbReference type="NCBI Taxonomy" id="34638"/>
    <lineage>
        <taxon>Eukaryota</taxon>
        <taxon>Metazoa</taxon>
        <taxon>Ecdysozoa</taxon>
        <taxon>Arthropoda</taxon>
        <taxon>Chelicerata</taxon>
        <taxon>Arachnida</taxon>
        <taxon>Acari</taxon>
        <taxon>Parasitiformes</taxon>
        <taxon>Mesostigmata</taxon>
        <taxon>Gamasina</taxon>
        <taxon>Phytoseioidea</taxon>
        <taxon>Phytoseiidae</taxon>
        <taxon>Typhlodrominae</taxon>
        <taxon>Galendromus</taxon>
    </lineage>
</organism>
<name>A0AAJ6VZD4_9ACAR</name>
<reference evidence="2" key="1">
    <citation type="submission" date="2025-08" db="UniProtKB">
        <authorList>
            <consortium name="RefSeq"/>
        </authorList>
    </citation>
    <scope>IDENTIFICATION</scope>
</reference>
<gene>
    <name evidence="2" type="primary">LOC100901129</name>
</gene>
<accession>A0AAJ6VZD4</accession>
<evidence type="ECO:0000313" key="1">
    <source>
        <dbReference type="Proteomes" id="UP000694867"/>
    </source>
</evidence>
<dbReference type="Proteomes" id="UP000694867">
    <property type="component" value="Unplaced"/>
</dbReference>
<dbReference type="GeneID" id="100901129"/>